<evidence type="ECO:0000313" key="2">
    <source>
        <dbReference type="Proteomes" id="UP000619265"/>
    </source>
</evidence>
<gene>
    <name evidence="1" type="ORF">F2P56_019707</name>
</gene>
<accession>A0A833X4E7</accession>
<dbReference type="Proteomes" id="UP000619265">
    <property type="component" value="Unassembled WGS sequence"/>
</dbReference>
<dbReference type="Pfam" id="PF14223">
    <property type="entry name" value="Retrotran_gag_2"/>
    <property type="match status" value="1"/>
</dbReference>
<organism evidence="1 2">
    <name type="scientific">Juglans regia</name>
    <name type="common">English walnut</name>
    <dbReference type="NCBI Taxonomy" id="51240"/>
    <lineage>
        <taxon>Eukaryota</taxon>
        <taxon>Viridiplantae</taxon>
        <taxon>Streptophyta</taxon>
        <taxon>Embryophyta</taxon>
        <taxon>Tracheophyta</taxon>
        <taxon>Spermatophyta</taxon>
        <taxon>Magnoliopsida</taxon>
        <taxon>eudicotyledons</taxon>
        <taxon>Gunneridae</taxon>
        <taxon>Pentapetalae</taxon>
        <taxon>rosids</taxon>
        <taxon>fabids</taxon>
        <taxon>Fagales</taxon>
        <taxon>Juglandaceae</taxon>
        <taxon>Juglans</taxon>
    </lineage>
</organism>
<dbReference type="PANTHER" id="PTHR47481:SF10">
    <property type="entry name" value="COPIA-LIKE POLYPROTEIN_RETROTRANSPOSON"/>
    <property type="match status" value="1"/>
</dbReference>
<evidence type="ECO:0000313" key="1">
    <source>
        <dbReference type="EMBL" id="KAF5459789.1"/>
    </source>
</evidence>
<comment type="caution">
    <text evidence="1">The sequence shown here is derived from an EMBL/GenBank/DDBJ whole genome shotgun (WGS) entry which is preliminary data.</text>
</comment>
<reference evidence="1" key="2">
    <citation type="submission" date="2020-03" db="EMBL/GenBank/DDBJ databases">
        <title>Walnut 2.0.</title>
        <authorList>
            <person name="Marrano A."/>
            <person name="Britton M."/>
            <person name="Zimin A.V."/>
            <person name="Zaini P.A."/>
            <person name="Workman R."/>
            <person name="Puiu D."/>
            <person name="Bianco L."/>
            <person name="Allen B.J."/>
            <person name="Troggio M."/>
            <person name="Leslie C.A."/>
            <person name="Timp W."/>
            <person name="Dendekar A."/>
            <person name="Salzberg S.L."/>
            <person name="Neale D.B."/>
        </authorList>
    </citation>
    <scope>NUCLEOTIDE SEQUENCE</scope>
    <source>
        <tissue evidence="1">Leaves</tissue>
    </source>
</reference>
<name>A0A833X4E7_JUGRE</name>
<evidence type="ECO:0008006" key="3">
    <source>
        <dbReference type="Google" id="ProtNLM"/>
    </source>
</evidence>
<dbReference type="EMBL" id="LIHL02000009">
    <property type="protein sequence ID" value="KAF5459789.1"/>
    <property type="molecule type" value="Genomic_DNA"/>
</dbReference>
<sequence>MADSSLSVTSHPSSVNPTIINTSTHFITIKLTIENYLLWNAQIVPFLKGHCLFGYINGSIPKSSPTLNNIPNPEHSNWLLQDQLIISTINASLSENVLAQVLNCTSSRDVWVTLETLFLAQSSAHIMQTQFQIATMKKGSDSIKEYFHKATSLASALGAARQPLSSSEFIIYLLAGLGSDYESIVMSITTRPEPLTTPQVFSYLLNHEAHLQHQNNTLLSGTQLAANSASRQSPQGAAQGVPTLIIVVDVVVVLLGVPTLSSPFRCNTGLCVRSVKSLVT</sequence>
<reference evidence="1" key="1">
    <citation type="submission" date="2015-10" db="EMBL/GenBank/DDBJ databases">
        <authorList>
            <person name="Martinez-Garcia P.J."/>
            <person name="Crepeau M.W."/>
            <person name="Puiu D."/>
            <person name="Gonzalez-Ibeas D."/>
            <person name="Whalen J."/>
            <person name="Stevens K."/>
            <person name="Paul R."/>
            <person name="Butterfield T."/>
            <person name="Britton M."/>
            <person name="Reagan R."/>
            <person name="Chakraborty S."/>
            <person name="Walawage S.L."/>
            <person name="Vasquez-Gross H.A."/>
            <person name="Cardeno C."/>
            <person name="Famula R."/>
            <person name="Pratt K."/>
            <person name="Kuruganti S."/>
            <person name="Aradhya M.K."/>
            <person name="Leslie C.A."/>
            <person name="Dandekar A.M."/>
            <person name="Salzberg S.L."/>
            <person name="Wegrzyn J.L."/>
            <person name="Langley C.H."/>
            <person name="Neale D.B."/>
        </authorList>
    </citation>
    <scope>NUCLEOTIDE SEQUENCE</scope>
    <source>
        <tissue evidence="1">Leaves</tissue>
    </source>
</reference>
<proteinExistence type="predicted"/>
<dbReference type="PANTHER" id="PTHR47481">
    <property type="match status" value="1"/>
</dbReference>
<dbReference type="Gramene" id="Jr09_02320_p1">
    <property type="protein sequence ID" value="cds.Jr09_02320_p1"/>
    <property type="gene ID" value="Jr09_02320"/>
</dbReference>
<dbReference type="AlphaFoldDB" id="A0A833X4E7"/>
<protein>
    <recommendedName>
        <fullName evidence="3">Retrotransposon Copia-like N-terminal domain-containing protein</fullName>
    </recommendedName>
</protein>